<comment type="caution">
    <text evidence="1">The sequence shown here is derived from an EMBL/GenBank/DDBJ whole genome shotgun (WGS) entry which is preliminary data.</text>
</comment>
<protein>
    <submittedName>
        <fullName evidence="1">Uncharacterized protein</fullName>
    </submittedName>
</protein>
<dbReference type="AlphaFoldDB" id="A0A164ZNX7"/>
<name>A0A164ZNX7_9CRUS</name>
<evidence type="ECO:0000313" key="1">
    <source>
        <dbReference type="EMBL" id="KZS16565.1"/>
    </source>
</evidence>
<organism evidence="1 2">
    <name type="scientific">Daphnia magna</name>
    <dbReference type="NCBI Taxonomy" id="35525"/>
    <lineage>
        <taxon>Eukaryota</taxon>
        <taxon>Metazoa</taxon>
        <taxon>Ecdysozoa</taxon>
        <taxon>Arthropoda</taxon>
        <taxon>Crustacea</taxon>
        <taxon>Branchiopoda</taxon>
        <taxon>Diplostraca</taxon>
        <taxon>Cladocera</taxon>
        <taxon>Anomopoda</taxon>
        <taxon>Daphniidae</taxon>
        <taxon>Daphnia</taxon>
    </lineage>
</organism>
<sequence length="52" mass="6066">MPCTTAAQPERNYHAFHNFGAKKPAFFQIITKKNITIRFGYLTIEIFSFMHS</sequence>
<gene>
    <name evidence="1" type="ORF">APZ42_017184</name>
</gene>
<keyword evidence="2" id="KW-1185">Reference proteome</keyword>
<dbReference type="Proteomes" id="UP000076858">
    <property type="component" value="Unassembled WGS sequence"/>
</dbReference>
<evidence type="ECO:0000313" key="2">
    <source>
        <dbReference type="Proteomes" id="UP000076858"/>
    </source>
</evidence>
<proteinExistence type="predicted"/>
<reference evidence="1 2" key="1">
    <citation type="submission" date="2016-03" db="EMBL/GenBank/DDBJ databases">
        <title>EvidentialGene: Evidence-directed Construction of Genes on Genomes.</title>
        <authorList>
            <person name="Gilbert D.G."/>
            <person name="Choi J.-H."/>
            <person name="Mockaitis K."/>
            <person name="Colbourne J."/>
            <person name="Pfrender M."/>
        </authorList>
    </citation>
    <scope>NUCLEOTIDE SEQUENCE [LARGE SCALE GENOMIC DNA]</scope>
    <source>
        <strain evidence="1 2">Xinb3</strain>
        <tissue evidence="1">Complete organism</tissue>
    </source>
</reference>
<accession>A0A164ZNX7</accession>
<dbReference type="EMBL" id="LRGB01000687">
    <property type="protein sequence ID" value="KZS16565.1"/>
    <property type="molecule type" value="Genomic_DNA"/>
</dbReference>